<name>A0A553NU67_TIGCA</name>
<dbReference type="STRING" id="6832.A0A553NU67"/>
<accession>A0A553NU67</accession>
<evidence type="ECO:0000256" key="2">
    <source>
        <dbReference type="ARBA" id="ARBA00004651"/>
    </source>
</evidence>
<evidence type="ECO:0000256" key="4">
    <source>
        <dbReference type="ARBA" id="ARBA00022475"/>
    </source>
</evidence>
<dbReference type="PANTHER" id="PTHR11893">
    <property type="entry name" value="INNEXIN"/>
    <property type="match status" value="1"/>
</dbReference>
<evidence type="ECO:0000256" key="1">
    <source>
        <dbReference type="ARBA" id="ARBA00004610"/>
    </source>
</evidence>
<dbReference type="PANTHER" id="PTHR11893:SF36">
    <property type="entry name" value="INNEXIN-5"/>
    <property type="match status" value="1"/>
</dbReference>
<dbReference type="GO" id="GO:0034220">
    <property type="term" value="P:monoatomic ion transmembrane transport"/>
    <property type="evidence" value="ECO:0007669"/>
    <property type="project" value="UniProtKB-KW"/>
</dbReference>
<evidence type="ECO:0000313" key="13">
    <source>
        <dbReference type="EMBL" id="TRY68953.1"/>
    </source>
</evidence>
<keyword evidence="10 12" id="KW-0472">Membrane</keyword>
<comment type="caution">
    <text evidence="13">The sequence shown here is derived from an EMBL/GenBank/DDBJ whole genome shotgun (WGS) entry which is preliminary data.</text>
</comment>
<comment type="similarity">
    <text evidence="12">Belongs to the pannexin family.</text>
</comment>
<dbReference type="InterPro" id="IPR000990">
    <property type="entry name" value="Innexin"/>
</dbReference>
<dbReference type="Pfam" id="PF00876">
    <property type="entry name" value="Innexin"/>
    <property type="match status" value="1"/>
</dbReference>
<keyword evidence="11 12" id="KW-0407">Ion channel</keyword>
<keyword evidence="8 12" id="KW-1133">Transmembrane helix</keyword>
<evidence type="ECO:0000256" key="9">
    <source>
        <dbReference type="ARBA" id="ARBA00023065"/>
    </source>
</evidence>
<keyword evidence="14" id="KW-1185">Reference proteome</keyword>
<evidence type="ECO:0000256" key="12">
    <source>
        <dbReference type="RuleBase" id="RU010713"/>
    </source>
</evidence>
<evidence type="ECO:0000256" key="11">
    <source>
        <dbReference type="ARBA" id="ARBA00023303"/>
    </source>
</evidence>
<keyword evidence="5 12" id="KW-0812">Transmembrane</keyword>
<organism evidence="13 14">
    <name type="scientific">Tigriopus californicus</name>
    <name type="common">Marine copepod</name>
    <dbReference type="NCBI Taxonomy" id="6832"/>
    <lineage>
        <taxon>Eukaryota</taxon>
        <taxon>Metazoa</taxon>
        <taxon>Ecdysozoa</taxon>
        <taxon>Arthropoda</taxon>
        <taxon>Crustacea</taxon>
        <taxon>Multicrustacea</taxon>
        <taxon>Hexanauplia</taxon>
        <taxon>Copepoda</taxon>
        <taxon>Harpacticoida</taxon>
        <taxon>Harpacticidae</taxon>
        <taxon>Tigriopus</taxon>
    </lineage>
</organism>
<protein>
    <recommendedName>
        <fullName evidence="12">Innexin</fullName>
    </recommendedName>
</protein>
<dbReference type="EMBL" id="VCGU01000010">
    <property type="protein sequence ID" value="TRY68953.1"/>
    <property type="molecule type" value="Genomic_DNA"/>
</dbReference>
<evidence type="ECO:0000256" key="5">
    <source>
        <dbReference type="ARBA" id="ARBA00022692"/>
    </source>
</evidence>
<evidence type="ECO:0000256" key="10">
    <source>
        <dbReference type="ARBA" id="ARBA00023136"/>
    </source>
</evidence>
<dbReference type="PRINTS" id="PR01262">
    <property type="entry name" value="INNEXIN"/>
</dbReference>
<feature type="transmembrane region" description="Helical" evidence="12">
    <location>
        <begin position="130"/>
        <end position="152"/>
    </location>
</feature>
<keyword evidence="7" id="KW-0965">Cell junction</keyword>
<sequence length="474" mass="54310">MVGIMEFFSAPGFHKPFQAKAFQAHWIVGVVYKLHSMTGTVLFFSSCLVFIKELMDDHIHCIQDGAGEDGGKITETAFNSYCYISSTFTLPNPKARAAMDLARGRGTYPGVGPSNSNDYHSGTFHNYYQWVPYLLFIQSLSFFAPLMIHRFIQDGRVQRVIQDLHNIVAYSETRDDMYGDIWVFFRDWYCHQTWWAIKLVMVDSLNLINILCNIFFVDWYLGHNFLLFGARSIRAMASNNDFAPDPFDDIFPKMTKCSLFTFGPSGTVQNHDALCIMSANVLNEKIYFVVWFLFLFLSVFTLIHHTIAFIIMSSRSIRNSFICLYISPERKDQKKKLKKILEMTQFGDWMMLYMLAKNTDRVIFGQIVENLKYPDYHHSLEELDEENQKILESRNYKTANQVYADMKKNYFSLHYTGDPNIATQYTTRVPASFTQDMSAAVAAAVATVVANLPAALATDTQVRPGPPLGLVHGR</sequence>
<evidence type="ECO:0000256" key="3">
    <source>
        <dbReference type="ARBA" id="ARBA00022448"/>
    </source>
</evidence>
<dbReference type="Proteomes" id="UP000318571">
    <property type="component" value="Chromosome 1"/>
</dbReference>
<keyword evidence="4" id="KW-1003">Cell membrane</keyword>
<evidence type="ECO:0000256" key="6">
    <source>
        <dbReference type="ARBA" id="ARBA00022868"/>
    </source>
</evidence>
<comment type="subcellular location">
    <subcellularLocation>
        <location evidence="1">Cell junction</location>
        <location evidence="1">Gap junction</location>
    </subcellularLocation>
    <subcellularLocation>
        <location evidence="2 12">Cell membrane</location>
        <topology evidence="2 12">Multi-pass membrane protein</topology>
    </subcellularLocation>
</comment>
<feature type="transmembrane region" description="Helical" evidence="12">
    <location>
        <begin position="286"/>
        <end position="311"/>
    </location>
</feature>
<dbReference type="GO" id="GO:0005886">
    <property type="term" value="C:plasma membrane"/>
    <property type="evidence" value="ECO:0007669"/>
    <property type="project" value="UniProtKB-SubCell"/>
</dbReference>
<dbReference type="GO" id="GO:0005921">
    <property type="term" value="C:gap junction"/>
    <property type="evidence" value="ECO:0007669"/>
    <property type="project" value="UniProtKB-SubCell"/>
</dbReference>
<keyword evidence="3 12" id="KW-0813">Transport</keyword>
<dbReference type="AlphaFoldDB" id="A0A553NU67"/>
<gene>
    <name evidence="12" type="primary">inx</name>
    <name evidence="13" type="ORF">TCAL_03051</name>
</gene>
<dbReference type="GO" id="GO:0005243">
    <property type="term" value="F:gap junction channel activity"/>
    <property type="evidence" value="ECO:0007669"/>
    <property type="project" value="TreeGrafter"/>
</dbReference>
<comment type="function">
    <text evidence="12">Structural component of the gap junctions.</text>
</comment>
<comment type="caution">
    <text evidence="12">Lacks conserved residue(s) required for the propagation of feature annotation.</text>
</comment>
<keyword evidence="6" id="KW-0303">Gap junction</keyword>
<reference evidence="13 14" key="1">
    <citation type="journal article" date="2018" name="Nat. Ecol. Evol.">
        <title>Genomic signatures of mitonuclear coevolution across populations of Tigriopus californicus.</title>
        <authorList>
            <person name="Barreto F.S."/>
            <person name="Watson E.T."/>
            <person name="Lima T.G."/>
            <person name="Willett C.S."/>
            <person name="Edmands S."/>
            <person name="Li W."/>
            <person name="Burton R.S."/>
        </authorList>
    </citation>
    <scope>NUCLEOTIDE SEQUENCE [LARGE SCALE GENOMIC DNA]</scope>
    <source>
        <strain evidence="13 14">San Diego</strain>
    </source>
</reference>
<proteinExistence type="inferred from homology"/>
<evidence type="ECO:0000256" key="7">
    <source>
        <dbReference type="ARBA" id="ARBA00022949"/>
    </source>
</evidence>
<evidence type="ECO:0000256" key="8">
    <source>
        <dbReference type="ARBA" id="ARBA00022989"/>
    </source>
</evidence>
<dbReference type="PROSITE" id="PS51013">
    <property type="entry name" value="PANNEXIN"/>
    <property type="match status" value="1"/>
</dbReference>
<keyword evidence="9 12" id="KW-0406">Ion transport</keyword>
<evidence type="ECO:0000313" key="14">
    <source>
        <dbReference type="Proteomes" id="UP000318571"/>
    </source>
</evidence>